<feature type="transmembrane region" description="Helical" evidence="8">
    <location>
        <begin position="208"/>
        <end position="233"/>
    </location>
</feature>
<dbReference type="PANTHER" id="PTHR47019:SF1">
    <property type="entry name" value="LIPID II FLIPPASE MURJ"/>
    <property type="match status" value="1"/>
</dbReference>
<dbReference type="EMBL" id="JAXAVV010000002">
    <property type="protein sequence ID" value="MDX8048476.1"/>
    <property type="molecule type" value="Genomic_DNA"/>
</dbReference>
<keyword evidence="2" id="KW-1003">Cell membrane</keyword>
<dbReference type="InterPro" id="IPR051050">
    <property type="entry name" value="Lipid_II_flippase_MurJ/MviN"/>
</dbReference>
<feature type="transmembrane region" description="Helical" evidence="8">
    <location>
        <begin position="482"/>
        <end position="500"/>
    </location>
</feature>
<feature type="transmembrane region" description="Helical" evidence="8">
    <location>
        <begin position="512"/>
        <end position="529"/>
    </location>
</feature>
<reference evidence="9 10" key="2">
    <citation type="submission" date="2023-11" db="EMBL/GenBank/DDBJ databases">
        <authorList>
            <person name="Lara A.C."/>
            <person name="Chronakova A."/>
        </authorList>
    </citation>
    <scope>NUCLEOTIDE SEQUENCE [LARGE SCALE GENOMIC DNA]</scope>
    <source>
        <strain evidence="9 10">BCCO 10_0798</strain>
    </source>
</reference>
<keyword evidence="6 8" id="KW-1133">Transmembrane helix</keyword>
<keyword evidence="7 8" id="KW-0472">Membrane</keyword>
<feature type="transmembrane region" description="Helical" evidence="8">
    <location>
        <begin position="412"/>
        <end position="434"/>
    </location>
</feature>
<keyword evidence="3 8" id="KW-0812">Transmembrane</keyword>
<dbReference type="InterPro" id="IPR004268">
    <property type="entry name" value="MurJ"/>
</dbReference>
<feature type="transmembrane region" description="Helical" evidence="8">
    <location>
        <begin position="440"/>
        <end position="462"/>
    </location>
</feature>
<keyword evidence="4" id="KW-0133">Cell shape</keyword>
<evidence type="ECO:0000256" key="7">
    <source>
        <dbReference type="ARBA" id="ARBA00023136"/>
    </source>
</evidence>
<reference evidence="9 10" key="1">
    <citation type="submission" date="2023-11" db="EMBL/GenBank/DDBJ databases">
        <title>Lentzea sokolovensis, sp. nov., Lentzea kristufkii, sp. nov., and Lentzea miocenensis, sp. nov., rare actinobacteria from Sokolov Coal Basin, Miocene lacustrine sediment, Czech Republic.</title>
        <authorList>
            <person name="Lara A."/>
            <person name="Kotroba L."/>
            <person name="Nouioui I."/>
            <person name="Neumann-Schaal M."/>
            <person name="Mast Y."/>
            <person name="Chronakova A."/>
        </authorList>
    </citation>
    <scope>NUCLEOTIDE SEQUENCE [LARGE SCALE GENOMIC DNA]</scope>
    <source>
        <strain evidence="9 10">BCCO 10_0798</strain>
    </source>
</reference>
<sequence length="537" mass="54821">MTSTSTSTSDGLVRRSSALAVATALSRATGFVRTSVWATALGLYLVGSAFTVANTLPAILFTLLAGGAISAVFVPQLVRATAESPEAGAAYADRLLTVTVVVLAPLTVLAVLAAPALARLYAGDGWTTQDLALAAAFTAWCVPQVLFHGLFAILSQVLHARGRPGPMMWAPVANNVVSIAVGAAFLLVGGIETGAVPDAAASVSAAEIAVLGGGATLGVIVQVVVLLPALRAIGFRYRPRLDLRGSGLGRSARLAGWTLVFVAAGQVAFAVSARVANTAGKAAESGFSWAAGLPSYTNAYMIMLVPHAVVAVSLAAAQFPAMSRAAVDGRPAEVGASVERSLLLSARVLVPAAFATATLGPLVTGVVFFGNPPADTWYMGLVLAAFAPAIVLYSAQFLVARGLYAVEDTRTPALIQLFMTVVQISGALLAGALLPPGWVVVGLALGFSLSYGFGLVMSVVAVRRRTGGLRSRVVVVGSLRPAMAALPAAIAAFAAMRLLAPHPASSDPKTTLVALAVSATLFAAVHLALSRVEPRRR</sequence>
<evidence type="ECO:0000256" key="6">
    <source>
        <dbReference type="ARBA" id="ARBA00022989"/>
    </source>
</evidence>
<comment type="caution">
    <text evidence="9">The sequence shown here is derived from an EMBL/GenBank/DDBJ whole genome shotgun (WGS) entry which is preliminary data.</text>
</comment>
<organism evidence="9 10">
    <name type="scientific">Lentzea kristufekii</name>
    <dbReference type="NCBI Taxonomy" id="3095430"/>
    <lineage>
        <taxon>Bacteria</taxon>
        <taxon>Bacillati</taxon>
        <taxon>Actinomycetota</taxon>
        <taxon>Actinomycetes</taxon>
        <taxon>Pseudonocardiales</taxon>
        <taxon>Pseudonocardiaceae</taxon>
        <taxon>Lentzea</taxon>
    </lineage>
</organism>
<accession>A0ABU4TJN1</accession>
<dbReference type="PANTHER" id="PTHR47019">
    <property type="entry name" value="LIPID II FLIPPASE MURJ"/>
    <property type="match status" value="1"/>
</dbReference>
<evidence type="ECO:0000256" key="8">
    <source>
        <dbReference type="SAM" id="Phobius"/>
    </source>
</evidence>
<proteinExistence type="predicted"/>
<evidence type="ECO:0000256" key="5">
    <source>
        <dbReference type="ARBA" id="ARBA00022984"/>
    </source>
</evidence>
<evidence type="ECO:0000256" key="3">
    <source>
        <dbReference type="ARBA" id="ARBA00022692"/>
    </source>
</evidence>
<feature type="transmembrane region" description="Helical" evidence="8">
    <location>
        <begin position="95"/>
        <end position="121"/>
    </location>
</feature>
<keyword evidence="10" id="KW-1185">Reference proteome</keyword>
<feature type="transmembrane region" description="Helical" evidence="8">
    <location>
        <begin position="56"/>
        <end position="74"/>
    </location>
</feature>
<feature type="transmembrane region" description="Helical" evidence="8">
    <location>
        <begin position="167"/>
        <end position="188"/>
    </location>
</feature>
<evidence type="ECO:0000256" key="2">
    <source>
        <dbReference type="ARBA" id="ARBA00022475"/>
    </source>
</evidence>
<dbReference type="Proteomes" id="UP001271792">
    <property type="component" value="Unassembled WGS sequence"/>
</dbReference>
<feature type="transmembrane region" description="Helical" evidence="8">
    <location>
        <begin position="133"/>
        <end position="155"/>
    </location>
</feature>
<gene>
    <name evidence="9" type="ORF">SK571_03705</name>
</gene>
<evidence type="ECO:0000256" key="4">
    <source>
        <dbReference type="ARBA" id="ARBA00022960"/>
    </source>
</evidence>
<protein>
    <submittedName>
        <fullName evidence="9">Lipid II flippase MurJ</fullName>
    </submittedName>
</protein>
<feature type="transmembrane region" description="Helical" evidence="8">
    <location>
        <begin position="348"/>
        <end position="370"/>
    </location>
</feature>
<feature type="transmembrane region" description="Helical" evidence="8">
    <location>
        <begin position="296"/>
        <end position="317"/>
    </location>
</feature>
<name>A0ABU4TJN1_9PSEU</name>
<feature type="transmembrane region" description="Helical" evidence="8">
    <location>
        <begin position="254"/>
        <end position="276"/>
    </location>
</feature>
<feature type="transmembrane region" description="Helical" evidence="8">
    <location>
        <begin position="376"/>
        <end position="400"/>
    </location>
</feature>
<evidence type="ECO:0000256" key="1">
    <source>
        <dbReference type="ARBA" id="ARBA00004651"/>
    </source>
</evidence>
<dbReference type="Pfam" id="PF03023">
    <property type="entry name" value="MurJ"/>
    <property type="match status" value="1"/>
</dbReference>
<dbReference type="RefSeq" id="WP_319982594.1">
    <property type="nucleotide sequence ID" value="NZ_JAXAVV010000002.1"/>
</dbReference>
<evidence type="ECO:0000313" key="10">
    <source>
        <dbReference type="Proteomes" id="UP001271792"/>
    </source>
</evidence>
<evidence type="ECO:0000313" key="9">
    <source>
        <dbReference type="EMBL" id="MDX8048476.1"/>
    </source>
</evidence>
<comment type="subcellular location">
    <subcellularLocation>
        <location evidence="1">Cell membrane</location>
        <topology evidence="1">Multi-pass membrane protein</topology>
    </subcellularLocation>
</comment>
<keyword evidence="5" id="KW-0573">Peptidoglycan synthesis</keyword>